<dbReference type="GO" id="GO:0032502">
    <property type="term" value="P:developmental process"/>
    <property type="evidence" value="ECO:0007669"/>
    <property type="project" value="TreeGrafter"/>
</dbReference>
<keyword evidence="9" id="KW-0539">Nucleus</keyword>
<evidence type="ECO:0000313" key="13">
    <source>
        <dbReference type="RefSeq" id="XP_033301359.1"/>
    </source>
</evidence>
<dbReference type="AlphaFoldDB" id="A0A6P8LSW1"/>
<comment type="function">
    <text evidence="1">Directs RNA polymerase II nuclear import.</text>
</comment>
<reference evidence="13" key="1">
    <citation type="submission" date="2025-08" db="UniProtKB">
        <authorList>
            <consortium name="RefSeq"/>
        </authorList>
    </citation>
    <scope>IDENTIFICATION</scope>
    <source>
        <tissue evidence="13">Muscle</tissue>
    </source>
</reference>
<evidence type="ECO:0000256" key="6">
    <source>
        <dbReference type="ARBA" id="ARBA00022448"/>
    </source>
</evidence>
<dbReference type="Proteomes" id="UP000515164">
    <property type="component" value="Unplaced"/>
</dbReference>
<proteinExistence type="inferred from homology"/>
<accession>A0A6P8LSW1</accession>
<evidence type="ECO:0000256" key="1">
    <source>
        <dbReference type="ARBA" id="ARBA00003202"/>
    </source>
</evidence>
<feature type="region of interest" description="Disordered" evidence="10">
    <location>
        <begin position="272"/>
        <end position="306"/>
    </location>
</feature>
<evidence type="ECO:0000256" key="10">
    <source>
        <dbReference type="SAM" id="MobiDB-lite"/>
    </source>
</evidence>
<feature type="compositionally biased region" description="Basic and acidic residues" evidence="10">
    <location>
        <begin position="297"/>
        <end position="306"/>
    </location>
</feature>
<evidence type="ECO:0000259" key="11">
    <source>
        <dbReference type="Pfam" id="PF08574"/>
    </source>
</evidence>
<dbReference type="GO" id="GO:0005737">
    <property type="term" value="C:cytoplasm"/>
    <property type="evidence" value="ECO:0007669"/>
    <property type="project" value="UniProtKB-SubCell"/>
</dbReference>
<feature type="compositionally biased region" description="Acidic residues" evidence="10">
    <location>
        <begin position="272"/>
        <end position="285"/>
    </location>
</feature>
<keyword evidence="6" id="KW-0813">Transport</keyword>
<evidence type="ECO:0000256" key="7">
    <source>
        <dbReference type="ARBA" id="ARBA00022490"/>
    </source>
</evidence>
<feature type="domain" description="Transcription factor Iwr1" evidence="11">
    <location>
        <begin position="146"/>
        <end position="208"/>
    </location>
</feature>
<evidence type="ECO:0000256" key="9">
    <source>
        <dbReference type="ARBA" id="ARBA00023242"/>
    </source>
</evidence>
<sequence>MAAILRVKRSYYDEPLNALVISCKRQKIAEDEDTEDVLSDSITTLAKFAGTVKEQDENVEHLIQGYGKDELRANFKQHPIDTKQILSKIREATKQASAENRYKVVNYFRSLDNSSGENSEKKVPTVVIDVEDSKSIARRDSIGKDDNYVYDLYYVQSENDMFLDDEVSVHAFEQELVYDSYRDYGYPESECDSEDSNSESNWRNDYPDSSYSEGSIDEDDIREAVMNIRIEEESDLSEEDDFVYAIDETIVENFGYKYARYKARMLKELEEGNTDDDDNTDDDHDDFSICVSEDSDEHNNNEVDSE</sequence>
<keyword evidence="12" id="KW-1185">Reference proteome</keyword>
<evidence type="ECO:0000256" key="4">
    <source>
        <dbReference type="ARBA" id="ARBA00010218"/>
    </source>
</evidence>
<evidence type="ECO:0000313" key="12">
    <source>
        <dbReference type="Proteomes" id="UP000515164"/>
    </source>
</evidence>
<dbReference type="GeneID" id="117206284"/>
<protein>
    <recommendedName>
        <fullName evidence="5">Probable RNA polymerase II nuclear localization protein SLC7A6OS</fullName>
    </recommendedName>
</protein>
<dbReference type="PANTHER" id="PTHR31196">
    <property type="entry name" value="RNA POLYMERASE II NUCLEAR LOCALIZATION PROTEIN SLC7A6OS-RELATED"/>
    <property type="match status" value="1"/>
</dbReference>
<dbReference type="InterPro" id="IPR013883">
    <property type="entry name" value="TF_Iwr1_dom"/>
</dbReference>
<dbReference type="KEGG" id="bbif:117206284"/>
<comment type="subcellular location">
    <subcellularLocation>
        <location evidence="3">Cytoplasm</location>
    </subcellularLocation>
    <subcellularLocation>
        <location evidence="2">Nucleus</location>
    </subcellularLocation>
</comment>
<comment type="similarity">
    <text evidence="4">Belongs to the IWR1/SLC7A6OS family.</text>
</comment>
<evidence type="ECO:0000256" key="3">
    <source>
        <dbReference type="ARBA" id="ARBA00004496"/>
    </source>
</evidence>
<dbReference type="GO" id="GO:0015031">
    <property type="term" value="P:protein transport"/>
    <property type="evidence" value="ECO:0007669"/>
    <property type="project" value="UniProtKB-KW"/>
</dbReference>
<name>A0A6P8LSW1_9HYME</name>
<gene>
    <name evidence="13" type="primary">LOC117206284</name>
</gene>
<feature type="region of interest" description="Disordered" evidence="10">
    <location>
        <begin position="187"/>
        <end position="218"/>
    </location>
</feature>
<dbReference type="Pfam" id="PF08574">
    <property type="entry name" value="Iwr1"/>
    <property type="match status" value="1"/>
</dbReference>
<keyword evidence="7" id="KW-0963">Cytoplasm</keyword>
<evidence type="ECO:0000256" key="8">
    <source>
        <dbReference type="ARBA" id="ARBA00022927"/>
    </source>
</evidence>
<dbReference type="RefSeq" id="XP_033301359.1">
    <property type="nucleotide sequence ID" value="XM_033445468.1"/>
</dbReference>
<dbReference type="GO" id="GO:0005634">
    <property type="term" value="C:nucleus"/>
    <property type="evidence" value="ECO:0007669"/>
    <property type="project" value="UniProtKB-SubCell"/>
</dbReference>
<organism evidence="12 13">
    <name type="scientific">Bombus bifarius</name>
    <dbReference type="NCBI Taxonomy" id="103933"/>
    <lineage>
        <taxon>Eukaryota</taxon>
        <taxon>Metazoa</taxon>
        <taxon>Ecdysozoa</taxon>
        <taxon>Arthropoda</taxon>
        <taxon>Hexapoda</taxon>
        <taxon>Insecta</taxon>
        <taxon>Pterygota</taxon>
        <taxon>Neoptera</taxon>
        <taxon>Endopterygota</taxon>
        <taxon>Hymenoptera</taxon>
        <taxon>Apocrita</taxon>
        <taxon>Aculeata</taxon>
        <taxon>Apoidea</taxon>
        <taxon>Anthophila</taxon>
        <taxon>Apidae</taxon>
        <taxon>Bombus</taxon>
        <taxon>Pyrobombus</taxon>
    </lineage>
</organism>
<keyword evidence="8" id="KW-0653">Protein transport</keyword>
<evidence type="ECO:0000256" key="5">
    <source>
        <dbReference type="ARBA" id="ARBA00017036"/>
    </source>
</evidence>
<dbReference type="CTD" id="49505"/>
<evidence type="ECO:0000256" key="2">
    <source>
        <dbReference type="ARBA" id="ARBA00004123"/>
    </source>
</evidence>
<dbReference type="InterPro" id="IPR040218">
    <property type="entry name" value="SLC7A6OS"/>
</dbReference>
<dbReference type="PANTHER" id="PTHR31196:SF2">
    <property type="entry name" value="RNA POLYMERASE II NUCLEAR LOCALIZATION PROTEIN SLC7A6OS-RELATED"/>
    <property type="match status" value="1"/>
</dbReference>